<evidence type="ECO:0000313" key="2">
    <source>
        <dbReference type="Proteomes" id="UP001322277"/>
    </source>
</evidence>
<dbReference type="KEGG" id="cdet:87949611"/>
<accession>A0AAX4IYB0</accession>
<protein>
    <submittedName>
        <fullName evidence="1">Uncharacterized protein</fullName>
    </submittedName>
</protein>
<proteinExistence type="predicted"/>
<reference evidence="2" key="1">
    <citation type="journal article" date="2023" name="bioRxiv">
        <title>Complete genome of the Medicago anthracnose fungus, Colletotrichum destructivum, reveals a mini-chromosome-like region within a core chromosome.</title>
        <authorList>
            <person name="Lapalu N."/>
            <person name="Simon A."/>
            <person name="Lu A."/>
            <person name="Plaumann P.-L."/>
            <person name="Amselem J."/>
            <person name="Pigne S."/>
            <person name="Auger A."/>
            <person name="Koch C."/>
            <person name="Dallery J.-F."/>
            <person name="O'Connell R.J."/>
        </authorList>
    </citation>
    <scope>NUCLEOTIDE SEQUENCE [LARGE SCALE GENOMIC DNA]</scope>
    <source>
        <strain evidence="2">CBS 520.97</strain>
    </source>
</reference>
<dbReference type="AlphaFoldDB" id="A0AAX4IYB0"/>
<gene>
    <name evidence="1" type="ORF">CDEST_13111</name>
</gene>
<dbReference type="GeneID" id="87949611"/>
<evidence type="ECO:0000313" key="1">
    <source>
        <dbReference type="EMBL" id="WQF88097.1"/>
    </source>
</evidence>
<dbReference type="Proteomes" id="UP001322277">
    <property type="component" value="Chromosome 9"/>
</dbReference>
<name>A0AAX4IYB0_9PEZI</name>
<dbReference type="RefSeq" id="XP_062785318.1">
    <property type="nucleotide sequence ID" value="XM_062929267.1"/>
</dbReference>
<sequence length="68" mass="7668">MRWFASRYEICLSHMVRRPTSGQALALNADVAHQETVHCLATSVAWSTTKHPTNRSLPSFCLTKHSLD</sequence>
<organism evidence="1 2">
    <name type="scientific">Colletotrichum destructivum</name>
    <dbReference type="NCBI Taxonomy" id="34406"/>
    <lineage>
        <taxon>Eukaryota</taxon>
        <taxon>Fungi</taxon>
        <taxon>Dikarya</taxon>
        <taxon>Ascomycota</taxon>
        <taxon>Pezizomycotina</taxon>
        <taxon>Sordariomycetes</taxon>
        <taxon>Hypocreomycetidae</taxon>
        <taxon>Glomerellales</taxon>
        <taxon>Glomerellaceae</taxon>
        <taxon>Colletotrichum</taxon>
        <taxon>Colletotrichum destructivum species complex</taxon>
    </lineage>
</organism>
<dbReference type="EMBL" id="CP137313">
    <property type="protein sequence ID" value="WQF88097.1"/>
    <property type="molecule type" value="Genomic_DNA"/>
</dbReference>
<keyword evidence="2" id="KW-1185">Reference proteome</keyword>